<organism evidence="1">
    <name type="scientific">Lyngbya confervoides BDU141951</name>
    <dbReference type="NCBI Taxonomy" id="1574623"/>
    <lineage>
        <taxon>Bacteria</taxon>
        <taxon>Bacillati</taxon>
        <taxon>Cyanobacteriota</taxon>
        <taxon>Cyanophyceae</taxon>
        <taxon>Oscillatoriophycideae</taxon>
        <taxon>Oscillatoriales</taxon>
        <taxon>Microcoleaceae</taxon>
        <taxon>Lyngbya</taxon>
    </lineage>
</organism>
<reference evidence="1" key="1">
    <citation type="submission" date="2014-11" db="EMBL/GenBank/DDBJ databases">
        <authorList>
            <person name="Malar M.C."/>
            <person name="Sen D."/>
            <person name="Tripathy S."/>
        </authorList>
    </citation>
    <scope>NUCLEOTIDE SEQUENCE</scope>
    <source>
        <strain evidence="1">BDU141951</strain>
    </source>
</reference>
<reference evidence="1" key="2">
    <citation type="journal article" date="2015" name="Genome Announc.">
        <title>Draft Genome Sequence of Filamentous Marine Cyanobacterium Lyngbya confervoides Strain BDU141951.</title>
        <authorList>
            <person name="Chandrababunaidu M.M."/>
            <person name="Sen D."/>
            <person name="Tripathy S."/>
        </authorList>
    </citation>
    <scope>NUCLEOTIDE SEQUENCE</scope>
    <source>
        <strain evidence="1">BDU141951</strain>
    </source>
</reference>
<comment type="caution">
    <text evidence="1">The sequence shown here is derived from an EMBL/GenBank/DDBJ whole genome shotgun (WGS) entry which is preliminary data.</text>
</comment>
<dbReference type="AlphaFoldDB" id="A0A0C1Y5D7"/>
<proteinExistence type="predicted"/>
<name>A0A0C1Y5D7_9CYAN</name>
<protein>
    <submittedName>
        <fullName evidence="1">Uncharacterized protein</fullName>
    </submittedName>
</protein>
<gene>
    <name evidence="1" type="ORF">QQ91_009385</name>
</gene>
<reference evidence="1" key="3">
    <citation type="submission" date="2020-02" db="EMBL/GenBank/DDBJ databases">
        <authorList>
            <person name="Sarangi A.N."/>
            <person name="Ghosh S."/>
            <person name="Mukherjee M."/>
            <person name="Tripathy S."/>
        </authorList>
    </citation>
    <scope>NUCLEOTIDE SEQUENCE</scope>
    <source>
        <strain evidence="1">BDU141951</strain>
    </source>
</reference>
<evidence type="ECO:0000313" key="1">
    <source>
        <dbReference type="EMBL" id="NEV67325.1"/>
    </source>
</evidence>
<sequence length="61" mass="6939">MTAAALQARCDREQASLVHFQTLKPRFTHLAAVHRWLYAEHGAYAIAQTPQRLNNSALETY</sequence>
<accession>A0A0C1Y5D7</accession>
<dbReference type="EMBL" id="JTHE02000003">
    <property type="protein sequence ID" value="NEV67325.1"/>
    <property type="molecule type" value="Genomic_DNA"/>
</dbReference>